<evidence type="ECO:0000313" key="1">
    <source>
        <dbReference type="EMBL" id="CAG8820588.1"/>
    </source>
</evidence>
<name>A0ACA9S0N1_9GLOM</name>
<keyword evidence="2" id="KW-1185">Reference proteome</keyword>
<dbReference type="EMBL" id="CAJVQC010083822">
    <property type="protein sequence ID" value="CAG8820588.1"/>
    <property type="molecule type" value="Genomic_DNA"/>
</dbReference>
<sequence>ALGQPGECKESSSAAPELDFRVERSHSLTRTTIMVKKNANEIYSIGELVGHDLKNLINGADDHSDERLIQEDTVSTFIQ</sequence>
<evidence type="ECO:0000313" key="2">
    <source>
        <dbReference type="Proteomes" id="UP000789920"/>
    </source>
</evidence>
<organism evidence="1 2">
    <name type="scientific">Racocetra persica</name>
    <dbReference type="NCBI Taxonomy" id="160502"/>
    <lineage>
        <taxon>Eukaryota</taxon>
        <taxon>Fungi</taxon>
        <taxon>Fungi incertae sedis</taxon>
        <taxon>Mucoromycota</taxon>
        <taxon>Glomeromycotina</taxon>
        <taxon>Glomeromycetes</taxon>
        <taxon>Diversisporales</taxon>
        <taxon>Gigasporaceae</taxon>
        <taxon>Racocetra</taxon>
    </lineage>
</organism>
<feature type="non-terminal residue" evidence="1">
    <location>
        <position position="1"/>
    </location>
</feature>
<protein>
    <submittedName>
        <fullName evidence="1">13850_t:CDS:1</fullName>
    </submittedName>
</protein>
<proteinExistence type="predicted"/>
<gene>
    <name evidence="1" type="ORF">RPERSI_LOCUS25388</name>
</gene>
<feature type="non-terminal residue" evidence="1">
    <location>
        <position position="79"/>
    </location>
</feature>
<reference evidence="1" key="1">
    <citation type="submission" date="2021-06" db="EMBL/GenBank/DDBJ databases">
        <authorList>
            <person name="Kallberg Y."/>
            <person name="Tangrot J."/>
            <person name="Rosling A."/>
        </authorList>
    </citation>
    <scope>NUCLEOTIDE SEQUENCE</scope>
    <source>
        <strain evidence="1">MA461A</strain>
    </source>
</reference>
<dbReference type="Proteomes" id="UP000789920">
    <property type="component" value="Unassembled WGS sequence"/>
</dbReference>
<comment type="caution">
    <text evidence="1">The sequence shown here is derived from an EMBL/GenBank/DDBJ whole genome shotgun (WGS) entry which is preliminary data.</text>
</comment>
<accession>A0ACA9S0N1</accession>